<name>B9M7F5_GEODF</name>
<accession>B9M7F5</accession>
<dbReference type="Gene3D" id="3.30.70.1900">
    <property type="match status" value="1"/>
</dbReference>
<dbReference type="OrthoDB" id="9787241at2"/>
<dbReference type="InterPro" id="IPR019267">
    <property type="entry name" value="CRISPR-assoc_Cas6_C"/>
</dbReference>
<dbReference type="HOGENOM" id="CLU_050021_0_0_7"/>
<dbReference type="eggNOG" id="COG5551">
    <property type="taxonomic scope" value="Bacteria"/>
</dbReference>
<evidence type="ECO:0000259" key="1">
    <source>
        <dbReference type="Pfam" id="PF10040"/>
    </source>
</evidence>
<dbReference type="EMBL" id="CP001390">
    <property type="protein sequence ID" value="ACM20243.1"/>
    <property type="molecule type" value="Genomic_DNA"/>
</dbReference>
<dbReference type="RefSeq" id="WP_012646972.1">
    <property type="nucleotide sequence ID" value="NC_011979.1"/>
</dbReference>
<dbReference type="Proteomes" id="UP000007721">
    <property type="component" value="Chromosome"/>
</dbReference>
<organism evidence="2 3">
    <name type="scientific">Geotalea daltonii (strain DSM 22248 / JCM 15807 / FRC-32)</name>
    <name type="common">Geobacter daltonii</name>
    <dbReference type="NCBI Taxonomy" id="316067"/>
    <lineage>
        <taxon>Bacteria</taxon>
        <taxon>Pseudomonadati</taxon>
        <taxon>Thermodesulfobacteriota</taxon>
        <taxon>Desulfuromonadia</taxon>
        <taxon>Geobacterales</taxon>
        <taxon>Geobacteraceae</taxon>
        <taxon>Geotalea</taxon>
    </lineage>
</organism>
<evidence type="ECO:0000313" key="2">
    <source>
        <dbReference type="EMBL" id="ACM20243.1"/>
    </source>
</evidence>
<protein>
    <recommendedName>
        <fullName evidence="1">CRISPR-associated protein Cas6 C-terminal domain-containing protein</fullName>
    </recommendedName>
</protein>
<feature type="domain" description="CRISPR-associated protein Cas6 C-terminal" evidence="1">
    <location>
        <begin position="178"/>
        <end position="295"/>
    </location>
</feature>
<keyword evidence="3" id="KW-1185">Reference proteome</keyword>
<dbReference type="Pfam" id="PF10040">
    <property type="entry name" value="CRISPR_Cas6"/>
    <property type="match status" value="1"/>
</dbReference>
<reference evidence="2 3" key="1">
    <citation type="submission" date="2009-01" db="EMBL/GenBank/DDBJ databases">
        <title>Complete sequence of Geobacter sp. FRC-32.</title>
        <authorList>
            <consortium name="US DOE Joint Genome Institute"/>
            <person name="Lucas S."/>
            <person name="Copeland A."/>
            <person name="Lapidus A."/>
            <person name="Glavina del Rio T."/>
            <person name="Dalin E."/>
            <person name="Tice H."/>
            <person name="Bruce D."/>
            <person name="Goodwin L."/>
            <person name="Pitluck S."/>
            <person name="Saunders E."/>
            <person name="Brettin T."/>
            <person name="Detter J.C."/>
            <person name="Han C."/>
            <person name="Larimer F."/>
            <person name="Land M."/>
            <person name="Hauser L."/>
            <person name="Kyrpides N."/>
            <person name="Ovchinnikova G."/>
            <person name="Kostka J."/>
            <person name="Richardson P."/>
        </authorList>
    </citation>
    <scope>NUCLEOTIDE SEQUENCE [LARGE SCALE GENOMIC DNA]</scope>
    <source>
        <strain evidence="3">DSM 22248 / JCM 15807 / FRC-32</strain>
    </source>
</reference>
<proteinExistence type="predicted"/>
<dbReference type="AlphaFoldDB" id="B9M7F5"/>
<gene>
    <name evidence="2" type="ordered locus">Geob_1886</name>
</gene>
<sequence>MALTFTKIVITLRLQRDIRGRYAFFNLKNVFESVFRQNINCCQTSCYGCRSGEECCYPGIFSQSLSADPLALKRYQKPSLPFVFHIPLVPDLPNKGMTVEMAVVLIGSAAEYYQHFIHCVSSVYSGFAALVKAESEDYMGNRYLIMGELGEMHHDRLFLFSAEELQNNCQHISGMIEVTFVTPVILFRQGHAMREMSFSTFIRALFRRVSSLAYYYGGVEMNYDFKWLAEQSYHVETIESELAWTEWKVATPGARLSGIMGRTAFSGDMDIFYPFLLLGQYFNIGKGASFGRGRYLMHGICR</sequence>
<dbReference type="STRING" id="316067.Geob_1886"/>
<evidence type="ECO:0000313" key="3">
    <source>
        <dbReference type="Proteomes" id="UP000007721"/>
    </source>
</evidence>
<dbReference type="KEGG" id="geo:Geob_1886"/>